<accession>A0ABW4RW33</accession>
<evidence type="ECO:0000259" key="1">
    <source>
        <dbReference type="Pfam" id="PF13338"/>
    </source>
</evidence>
<sequence>MAGRTVVGMPATRNLPADVTTLAHLQAGVITLDQARGLGMSPSSVKTMLRRGTWVRLGRNVFATHSGDPGWQSRAWAAALMAGDGAMLAGRSAGHLQKLVSDEPESLHVVLPANRRVRDYPGVYFERRRHLPRPVGLLPRTPPAVTVVDLCAMEPRRTVEWATTALRERLVSPKILRAEVDSRAFLPTTPLPVRSVLTDLLDDAQGLESPLEVLYRERVEKAHGLPTGTRQVRRAGGRADVLYEEFGLLCELDGRLHDLTSAVFRDLRRDNAASVDGLWTHRYGYHDVYGQACETAFQVATKLHQLGWQGMGHPCPSCRSAGLWLPAWAA</sequence>
<comment type="caution">
    <text evidence="2">The sequence shown here is derived from an EMBL/GenBank/DDBJ whole genome shotgun (WGS) entry which is preliminary data.</text>
</comment>
<dbReference type="Pfam" id="PF13338">
    <property type="entry name" value="AbiEi_4"/>
    <property type="match status" value="1"/>
</dbReference>
<protein>
    <submittedName>
        <fullName evidence="2">Type IV toxin-antitoxin system AbiEi family antitoxin domain-containing protein</fullName>
    </submittedName>
</protein>
<evidence type="ECO:0000313" key="3">
    <source>
        <dbReference type="Proteomes" id="UP001597326"/>
    </source>
</evidence>
<dbReference type="InterPro" id="IPR025159">
    <property type="entry name" value="AbiEi_N"/>
</dbReference>
<organism evidence="2 3">
    <name type="scientific">Luteococcus peritonei</name>
    <dbReference type="NCBI Taxonomy" id="88874"/>
    <lineage>
        <taxon>Bacteria</taxon>
        <taxon>Bacillati</taxon>
        <taxon>Actinomycetota</taxon>
        <taxon>Actinomycetes</taxon>
        <taxon>Propionibacteriales</taxon>
        <taxon>Propionibacteriaceae</taxon>
        <taxon>Luteococcus</taxon>
    </lineage>
</organism>
<proteinExistence type="predicted"/>
<dbReference type="EMBL" id="JBHUFZ010000020">
    <property type="protein sequence ID" value="MFD1890481.1"/>
    <property type="molecule type" value="Genomic_DNA"/>
</dbReference>
<reference evidence="3" key="1">
    <citation type="journal article" date="2019" name="Int. J. Syst. Evol. Microbiol.">
        <title>The Global Catalogue of Microorganisms (GCM) 10K type strain sequencing project: providing services to taxonomists for standard genome sequencing and annotation.</title>
        <authorList>
            <consortium name="The Broad Institute Genomics Platform"/>
            <consortium name="The Broad Institute Genome Sequencing Center for Infectious Disease"/>
            <person name="Wu L."/>
            <person name="Ma J."/>
        </authorList>
    </citation>
    <scope>NUCLEOTIDE SEQUENCE [LARGE SCALE GENOMIC DNA]</scope>
    <source>
        <strain evidence="3">CAIM 431</strain>
    </source>
</reference>
<keyword evidence="3" id="KW-1185">Reference proteome</keyword>
<evidence type="ECO:0000313" key="2">
    <source>
        <dbReference type="EMBL" id="MFD1890481.1"/>
    </source>
</evidence>
<dbReference type="Proteomes" id="UP001597326">
    <property type="component" value="Unassembled WGS sequence"/>
</dbReference>
<feature type="domain" description="AbiEi antitoxin N-terminal" evidence="1">
    <location>
        <begin position="19"/>
        <end position="63"/>
    </location>
</feature>
<gene>
    <name evidence="2" type="ORF">ACFSCS_09865</name>
</gene>
<dbReference type="RefSeq" id="WP_343873588.1">
    <property type="nucleotide sequence ID" value="NZ_BAAAIX010000017.1"/>
</dbReference>
<name>A0ABW4RW33_9ACTN</name>